<dbReference type="Proteomes" id="UP000191987">
    <property type="component" value="Unassembled WGS sequence"/>
</dbReference>
<evidence type="ECO:0000313" key="4">
    <source>
        <dbReference type="Proteomes" id="UP000191987"/>
    </source>
</evidence>
<evidence type="ECO:0000313" key="3">
    <source>
        <dbReference type="EMBL" id="CUX63330.1"/>
    </source>
</evidence>
<evidence type="ECO:0000259" key="2">
    <source>
        <dbReference type="Pfam" id="PF13154"/>
    </source>
</evidence>
<dbReference type="InterPro" id="IPR025054">
    <property type="entry name" value="DUF3991"/>
</dbReference>
<dbReference type="AlphaFoldDB" id="A0A1S7S640"/>
<reference evidence="3 4" key="1">
    <citation type="submission" date="2016-01" db="EMBL/GenBank/DDBJ databases">
        <authorList>
            <person name="Oliw E.H."/>
        </authorList>
    </citation>
    <scope>NUCLEOTIDE SEQUENCE [LARGE SCALE GENOMIC DNA]</scope>
    <source>
        <strain evidence="3 4">Zutra 3-1</strain>
    </source>
</reference>
<feature type="compositionally biased region" description="Basic residues" evidence="1">
    <location>
        <begin position="67"/>
        <end position="79"/>
    </location>
</feature>
<accession>A0A1S7S640</accession>
<organism evidence="3 4">
    <name type="scientific">Agrobacterium deltaense Zutra 3/1</name>
    <dbReference type="NCBI Taxonomy" id="1183427"/>
    <lineage>
        <taxon>Bacteria</taxon>
        <taxon>Pseudomonadati</taxon>
        <taxon>Pseudomonadota</taxon>
        <taxon>Alphaproteobacteria</taxon>
        <taxon>Hyphomicrobiales</taxon>
        <taxon>Rhizobiaceae</taxon>
        <taxon>Rhizobium/Agrobacterium group</taxon>
        <taxon>Agrobacterium</taxon>
    </lineage>
</organism>
<dbReference type="Pfam" id="PF13155">
    <property type="entry name" value="Toprim_2"/>
    <property type="match status" value="1"/>
</dbReference>
<feature type="region of interest" description="Disordered" evidence="1">
    <location>
        <begin position="56"/>
        <end position="85"/>
    </location>
</feature>
<proteinExistence type="predicted"/>
<feature type="domain" description="DUF3991" evidence="2">
    <location>
        <begin position="210"/>
        <end position="277"/>
    </location>
</feature>
<gene>
    <name evidence="3" type="ORF">AGR7C_pTi0117</name>
</gene>
<dbReference type="EMBL" id="FBWG01000050">
    <property type="protein sequence ID" value="CUX63330.1"/>
    <property type="molecule type" value="Genomic_DNA"/>
</dbReference>
<name>A0A1S7S640_9HYPH</name>
<protein>
    <recommendedName>
        <fullName evidence="2">DUF3991 domain-containing protein</fullName>
    </recommendedName>
</protein>
<dbReference type="CDD" id="cd00188">
    <property type="entry name" value="TOPRIM"/>
    <property type="match status" value="1"/>
</dbReference>
<dbReference type="Gene3D" id="3.40.1360.10">
    <property type="match status" value="1"/>
</dbReference>
<evidence type="ECO:0000256" key="1">
    <source>
        <dbReference type="SAM" id="MobiDB-lite"/>
    </source>
</evidence>
<sequence>MNTFRAGLIETLLAFLVPLASRRRQGKLRRCWHPGGGARCRLSSCQPRPCLLCSSRRPEQAPQGVGKRNRRKGGRKGASGRKMEKNELEKLRDRVQCAAVLEQAGFAIDLKESTRRAVKFRGGGAIIIVIHEGRGWFDPLSDAKGDVFGLVEHLDRVPFVEALDHVASLVDFVPKEPVWTHAAREIDLPAGVSERWTKRRKPWPGSMTWRYLCEERCVPEATIRAAIRHDLVREGPRGSMWAAHRDSEGAVTGWEERGPEWRGFSTGGAKVLFRFGAILAPRVCVTEAAIDAMSLAALESNRRDSLYVSTGGGWAPATDAAIRLLAARTGMSVVAATDNNAQGDIYADRLEAITRDADCGFERLRPHHEDWNEDLCAQLRANSRRGAMS</sequence>
<dbReference type="Pfam" id="PF13154">
    <property type="entry name" value="DUF3991"/>
    <property type="match status" value="1"/>
</dbReference>